<comment type="similarity">
    <text evidence="8 9">Belongs to the TrpA family.</text>
</comment>
<feature type="active site" description="Proton acceptor" evidence="8">
    <location>
        <position position="52"/>
    </location>
</feature>
<dbReference type="Proteomes" id="UP001595901">
    <property type="component" value="Unassembled WGS sequence"/>
</dbReference>
<dbReference type="Pfam" id="PF00290">
    <property type="entry name" value="Trp_syntA"/>
    <property type="match status" value="1"/>
</dbReference>
<comment type="function">
    <text evidence="8">The alpha subunit is responsible for the aldol cleavage of indoleglycerol phosphate to indole and glyceraldehyde 3-phosphate.</text>
</comment>
<evidence type="ECO:0000313" key="10">
    <source>
        <dbReference type="EMBL" id="MFC3931279.1"/>
    </source>
</evidence>
<dbReference type="HAMAP" id="MF_00131">
    <property type="entry name" value="Trp_synth_alpha"/>
    <property type="match status" value="1"/>
</dbReference>
<dbReference type="RefSeq" id="WP_380429066.1">
    <property type="nucleotide sequence ID" value="NZ_JBHSAC010000004.1"/>
</dbReference>
<dbReference type="SUPFAM" id="SSF51366">
    <property type="entry name" value="Ribulose-phoshate binding barrel"/>
    <property type="match status" value="1"/>
</dbReference>
<keyword evidence="6 8" id="KW-0456">Lyase</keyword>
<proteinExistence type="inferred from homology"/>
<evidence type="ECO:0000256" key="7">
    <source>
        <dbReference type="ARBA" id="ARBA00049047"/>
    </source>
</evidence>
<dbReference type="PROSITE" id="PS00167">
    <property type="entry name" value="TRP_SYNTHASE_ALPHA"/>
    <property type="match status" value="1"/>
</dbReference>
<dbReference type="EC" id="4.2.1.20" evidence="8"/>
<organism evidence="10 11">
    <name type="scientific">Streptococcus dentapri</name>
    <dbReference type="NCBI Taxonomy" id="573564"/>
    <lineage>
        <taxon>Bacteria</taxon>
        <taxon>Bacillati</taxon>
        <taxon>Bacillota</taxon>
        <taxon>Bacilli</taxon>
        <taxon>Lactobacillales</taxon>
        <taxon>Streptococcaceae</taxon>
        <taxon>Streptococcus</taxon>
    </lineage>
</organism>
<evidence type="ECO:0000313" key="11">
    <source>
        <dbReference type="Proteomes" id="UP001595901"/>
    </source>
</evidence>
<keyword evidence="5 8" id="KW-0057">Aromatic amino acid biosynthesis</keyword>
<evidence type="ECO:0000256" key="9">
    <source>
        <dbReference type="RuleBase" id="RU003662"/>
    </source>
</evidence>
<dbReference type="PANTHER" id="PTHR43406">
    <property type="entry name" value="TRYPTOPHAN SYNTHASE, ALPHA CHAIN"/>
    <property type="match status" value="1"/>
</dbReference>
<dbReference type="InterPro" id="IPR013785">
    <property type="entry name" value="Aldolase_TIM"/>
</dbReference>
<keyword evidence="4 8" id="KW-0822">Tryptophan biosynthesis</keyword>
<evidence type="ECO:0000256" key="8">
    <source>
        <dbReference type="HAMAP-Rule" id="MF_00131"/>
    </source>
</evidence>
<dbReference type="InterPro" id="IPR018204">
    <property type="entry name" value="Trp_synthase_alpha_AS"/>
</dbReference>
<dbReference type="GO" id="GO:0004834">
    <property type="term" value="F:tryptophan synthase activity"/>
    <property type="evidence" value="ECO:0007669"/>
    <property type="project" value="UniProtKB-EC"/>
</dbReference>
<comment type="catalytic activity">
    <reaction evidence="7 8">
        <text>(1S,2R)-1-C-(indol-3-yl)glycerol 3-phosphate + L-serine = D-glyceraldehyde 3-phosphate + L-tryptophan + H2O</text>
        <dbReference type="Rhea" id="RHEA:10532"/>
        <dbReference type="ChEBI" id="CHEBI:15377"/>
        <dbReference type="ChEBI" id="CHEBI:33384"/>
        <dbReference type="ChEBI" id="CHEBI:57912"/>
        <dbReference type="ChEBI" id="CHEBI:58866"/>
        <dbReference type="ChEBI" id="CHEBI:59776"/>
        <dbReference type="EC" id="4.2.1.20"/>
    </reaction>
</comment>
<dbReference type="Gene3D" id="3.20.20.70">
    <property type="entry name" value="Aldolase class I"/>
    <property type="match status" value="1"/>
</dbReference>
<comment type="caution">
    <text evidence="10">The sequence shown here is derived from an EMBL/GenBank/DDBJ whole genome shotgun (WGS) entry which is preliminary data.</text>
</comment>
<evidence type="ECO:0000256" key="5">
    <source>
        <dbReference type="ARBA" id="ARBA00023141"/>
    </source>
</evidence>
<dbReference type="InterPro" id="IPR011060">
    <property type="entry name" value="RibuloseP-bd_barrel"/>
</dbReference>
<protein>
    <recommendedName>
        <fullName evidence="8">Tryptophan synthase alpha chain</fullName>
        <ecNumber evidence="8">4.2.1.20</ecNumber>
    </recommendedName>
</protein>
<dbReference type="PANTHER" id="PTHR43406:SF1">
    <property type="entry name" value="TRYPTOPHAN SYNTHASE ALPHA CHAIN, CHLOROPLASTIC"/>
    <property type="match status" value="1"/>
</dbReference>
<name>A0ABV8CYC0_9STRE</name>
<dbReference type="NCBIfam" id="TIGR00262">
    <property type="entry name" value="trpA"/>
    <property type="match status" value="1"/>
</dbReference>
<dbReference type="EMBL" id="JBHSAC010000004">
    <property type="protein sequence ID" value="MFC3931279.1"/>
    <property type="molecule type" value="Genomic_DNA"/>
</dbReference>
<dbReference type="InterPro" id="IPR002028">
    <property type="entry name" value="Trp_synthase_suA"/>
</dbReference>
<keyword evidence="11" id="KW-1185">Reference proteome</keyword>
<keyword evidence="3 8" id="KW-0028">Amino-acid biosynthesis</keyword>
<comment type="subunit">
    <text evidence="2 8">Tetramer of two alpha and two beta chains.</text>
</comment>
<sequence length="260" mass="27859">MVKTLTKTLQSIKNKGKGIFIPYIMAGDHSEGLDGLLATLDFLAENGASAIEVGIPWSDPVADGPVIELAGQRSLAKGTTLTAVIEILHGQTSRVPLIIMTYFNPIYQYGIEKFVADLAQTSVKGLIIPDLPHESEGMVTPYLTNTDIALVPLVSLTTGPERQHLLTDGVEGFIYAVAINGVTGKTGNYRNDLDKHLAALHEASEIPVLAGFGVSTKDDIARFNKVSDGVIVGSKIVQGLYEGKIAEIAEFVQYGSDYDK</sequence>
<feature type="active site" description="Proton acceptor" evidence="8">
    <location>
        <position position="63"/>
    </location>
</feature>
<gene>
    <name evidence="8 10" type="primary">trpA</name>
    <name evidence="10" type="ORF">ACFOSE_00450</name>
</gene>
<evidence type="ECO:0000256" key="3">
    <source>
        <dbReference type="ARBA" id="ARBA00022605"/>
    </source>
</evidence>
<accession>A0ABV8CYC0</accession>
<evidence type="ECO:0000256" key="6">
    <source>
        <dbReference type="ARBA" id="ARBA00023239"/>
    </source>
</evidence>
<dbReference type="CDD" id="cd04724">
    <property type="entry name" value="Tryptophan_synthase_alpha"/>
    <property type="match status" value="1"/>
</dbReference>
<evidence type="ECO:0000256" key="1">
    <source>
        <dbReference type="ARBA" id="ARBA00004733"/>
    </source>
</evidence>
<evidence type="ECO:0000256" key="2">
    <source>
        <dbReference type="ARBA" id="ARBA00011270"/>
    </source>
</evidence>
<reference evidence="11" key="1">
    <citation type="journal article" date="2019" name="Int. J. Syst. Evol. Microbiol.">
        <title>The Global Catalogue of Microorganisms (GCM) 10K type strain sequencing project: providing services to taxonomists for standard genome sequencing and annotation.</title>
        <authorList>
            <consortium name="The Broad Institute Genomics Platform"/>
            <consortium name="The Broad Institute Genome Sequencing Center for Infectious Disease"/>
            <person name="Wu L."/>
            <person name="Ma J."/>
        </authorList>
    </citation>
    <scope>NUCLEOTIDE SEQUENCE [LARGE SCALE GENOMIC DNA]</scope>
    <source>
        <strain evidence="11">CCUG 58728</strain>
    </source>
</reference>
<evidence type="ECO:0000256" key="4">
    <source>
        <dbReference type="ARBA" id="ARBA00022822"/>
    </source>
</evidence>
<comment type="pathway">
    <text evidence="1 8">Amino-acid biosynthesis; L-tryptophan biosynthesis; L-tryptophan from chorismate: step 5/5.</text>
</comment>